<dbReference type="PANTHER" id="PTHR46082">
    <property type="entry name" value="ATP/GTP-BINDING PROTEIN-RELATED"/>
    <property type="match status" value="1"/>
</dbReference>
<dbReference type="Proteomes" id="UP000826661">
    <property type="component" value="Chromosome VI"/>
</dbReference>
<dbReference type="InterPro" id="IPR035994">
    <property type="entry name" value="Nucleoside_phosphorylase_sf"/>
</dbReference>
<dbReference type="InterPro" id="IPR053137">
    <property type="entry name" value="NLR-like"/>
</dbReference>
<gene>
    <name evidence="1" type="ORF">H0G86_010559</name>
</gene>
<protein>
    <submittedName>
        <fullName evidence="1">PNP_UDP_1 domain-containing protein</fullName>
    </submittedName>
</protein>
<sequence>MVYDAVALLFDEFWDKEGDTFGRAVGDFNNYTTGLIGKHNIALALLSYMGKANAAAAATNMRSSYGALRLVILEGICGGLPYNGPGEMFLGGVVISKSII</sequence>
<dbReference type="PANTHER" id="PTHR46082:SF6">
    <property type="entry name" value="AAA+ ATPASE DOMAIN-CONTAINING PROTEIN-RELATED"/>
    <property type="match status" value="1"/>
</dbReference>
<organism evidence="1 2">
    <name type="scientific">Trichoderma simmonsii</name>
    <dbReference type="NCBI Taxonomy" id="1491479"/>
    <lineage>
        <taxon>Eukaryota</taxon>
        <taxon>Fungi</taxon>
        <taxon>Dikarya</taxon>
        <taxon>Ascomycota</taxon>
        <taxon>Pezizomycotina</taxon>
        <taxon>Sordariomycetes</taxon>
        <taxon>Hypocreomycetidae</taxon>
        <taxon>Hypocreales</taxon>
        <taxon>Hypocreaceae</taxon>
        <taxon>Trichoderma</taxon>
    </lineage>
</organism>
<name>A0A8G0LPR1_9HYPO</name>
<dbReference type="AlphaFoldDB" id="A0A8G0LPR1"/>
<evidence type="ECO:0000313" key="1">
    <source>
        <dbReference type="EMBL" id="QYT03611.1"/>
    </source>
</evidence>
<dbReference type="GO" id="GO:0003824">
    <property type="term" value="F:catalytic activity"/>
    <property type="evidence" value="ECO:0007669"/>
    <property type="project" value="InterPro"/>
</dbReference>
<dbReference type="EMBL" id="CP075869">
    <property type="protein sequence ID" value="QYT03611.1"/>
    <property type="molecule type" value="Genomic_DNA"/>
</dbReference>
<dbReference type="GO" id="GO:0009116">
    <property type="term" value="P:nucleoside metabolic process"/>
    <property type="evidence" value="ECO:0007669"/>
    <property type="project" value="InterPro"/>
</dbReference>
<reference evidence="1 2" key="1">
    <citation type="journal article" date="2021" name="BMC Genomics">
        <title>Telomere-to-telomere genome assembly of asparaginase-producing Trichoderma simmonsii.</title>
        <authorList>
            <person name="Chung D."/>
            <person name="Kwon Y.M."/>
            <person name="Yang Y."/>
        </authorList>
    </citation>
    <scope>NUCLEOTIDE SEQUENCE [LARGE SCALE GENOMIC DNA]</scope>
    <source>
        <strain evidence="1 2">GH-Sj1</strain>
    </source>
</reference>
<dbReference type="SUPFAM" id="SSF53167">
    <property type="entry name" value="Purine and uridine phosphorylases"/>
    <property type="match status" value="1"/>
</dbReference>
<accession>A0A8G0LPR1</accession>
<dbReference type="Gene3D" id="3.40.50.1580">
    <property type="entry name" value="Nucleoside phosphorylase domain"/>
    <property type="match status" value="1"/>
</dbReference>
<evidence type="ECO:0000313" key="2">
    <source>
        <dbReference type="Proteomes" id="UP000826661"/>
    </source>
</evidence>
<proteinExistence type="predicted"/>
<keyword evidence="2" id="KW-1185">Reference proteome</keyword>